<keyword evidence="3 5" id="KW-1133">Transmembrane helix</keyword>
<comment type="caution">
    <text evidence="6">The sequence shown here is derived from an EMBL/GenBank/DDBJ whole genome shotgun (WGS) entry which is preliminary data.</text>
</comment>
<evidence type="ECO:0000313" key="7">
    <source>
        <dbReference type="Proteomes" id="UP001279410"/>
    </source>
</evidence>
<dbReference type="PANTHER" id="PTHR43184:SF11">
    <property type="entry name" value="GLUCOSE-6-PHOSPHATE EXCHANGER SLC37A1"/>
    <property type="match status" value="1"/>
</dbReference>
<dbReference type="AlphaFoldDB" id="A0AAD3QY74"/>
<dbReference type="GO" id="GO:0005789">
    <property type="term" value="C:endoplasmic reticulum membrane"/>
    <property type="evidence" value="ECO:0007669"/>
    <property type="project" value="TreeGrafter"/>
</dbReference>
<proteinExistence type="predicted"/>
<protein>
    <submittedName>
        <fullName evidence="6">Glucose-6-phosphate exchanger SLC37A1 isoform X3</fullName>
    </submittedName>
</protein>
<feature type="transmembrane region" description="Helical" evidence="5">
    <location>
        <begin position="82"/>
        <end position="104"/>
    </location>
</feature>
<accession>A0AAD3QY74</accession>
<gene>
    <name evidence="6" type="ORF">AKAME5_002733300</name>
</gene>
<keyword evidence="7" id="KW-1185">Reference proteome</keyword>
<evidence type="ECO:0000256" key="1">
    <source>
        <dbReference type="ARBA" id="ARBA00004141"/>
    </source>
</evidence>
<evidence type="ECO:0000313" key="6">
    <source>
        <dbReference type="EMBL" id="GLD48738.1"/>
    </source>
</evidence>
<keyword evidence="4 5" id="KW-0472">Membrane</keyword>
<evidence type="ECO:0000256" key="4">
    <source>
        <dbReference type="ARBA" id="ARBA00023136"/>
    </source>
</evidence>
<dbReference type="PANTHER" id="PTHR43184">
    <property type="entry name" value="MAJOR FACILITATOR SUPERFAMILY TRANSPORTER 16, ISOFORM B"/>
    <property type="match status" value="1"/>
</dbReference>
<comment type="subcellular location">
    <subcellularLocation>
        <location evidence="1">Membrane</location>
        <topology evidence="1">Multi-pass membrane protein</topology>
    </subcellularLocation>
</comment>
<dbReference type="InterPro" id="IPR036259">
    <property type="entry name" value="MFS_trans_sf"/>
</dbReference>
<evidence type="ECO:0000256" key="5">
    <source>
        <dbReference type="SAM" id="Phobius"/>
    </source>
</evidence>
<organism evidence="6 7">
    <name type="scientific">Lates japonicus</name>
    <name type="common">Japanese lates</name>
    <dbReference type="NCBI Taxonomy" id="270547"/>
    <lineage>
        <taxon>Eukaryota</taxon>
        <taxon>Metazoa</taxon>
        <taxon>Chordata</taxon>
        <taxon>Craniata</taxon>
        <taxon>Vertebrata</taxon>
        <taxon>Euteleostomi</taxon>
        <taxon>Actinopterygii</taxon>
        <taxon>Neopterygii</taxon>
        <taxon>Teleostei</taxon>
        <taxon>Neoteleostei</taxon>
        <taxon>Acanthomorphata</taxon>
        <taxon>Carangaria</taxon>
        <taxon>Carangaria incertae sedis</taxon>
        <taxon>Centropomidae</taxon>
        <taxon>Lates</taxon>
    </lineage>
</organism>
<name>A0AAD3QY74_LATJO</name>
<dbReference type="Proteomes" id="UP001279410">
    <property type="component" value="Unassembled WGS sequence"/>
</dbReference>
<evidence type="ECO:0000256" key="2">
    <source>
        <dbReference type="ARBA" id="ARBA00022692"/>
    </source>
</evidence>
<evidence type="ECO:0000256" key="3">
    <source>
        <dbReference type="ARBA" id="ARBA00022989"/>
    </source>
</evidence>
<reference evidence="6" key="1">
    <citation type="submission" date="2022-08" db="EMBL/GenBank/DDBJ databases">
        <title>Genome sequencing of akame (Lates japonicus).</title>
        <authorList>
            <person name="Hashiguchi Y."/>
            <person name="Takahashi H."/>
        </authorList>
    </citation>
    <scope>NUCLEOTIDE SEQUENCE</scope>
    <source>
        <strain evidence="6">Kochi</strain>
    </source>
</reference>
<dbReference type="GO" id="GO:0035435">
    <property type="term" value="P:phosphate ion transmembrane transport"/>
    <property type="evidence" value="ECO:0007669"/>
    <property type="project" value="TreeGrafter"/>
</dbReference>
<dbReference type="EMBL" id="BRZM01003491">
    <property type="protein sequence ID" value="GLD48738.1"/>
    <property type="molecule type" value="Genomic_DNA"/>
</dbReference>
<dbReference type="Gene3D" id="1.20.1250.20">
    <property type="entry name" value="MFS general substrate transporter like domains"/>
    <property type="match status" value="1"/>
</dbReference>
<sequence>MAESAYITEPAGQYATAVLHHTDTHLLCHLASAHKNSKTQNYDTELLLPRDSVCVPVQPVVVVKSESELSAISFMGALRIPAIIEFSLCLLFAKLVSYTFLFWLPLYITKAGENQTELH</sequence>
<dbReference type="GO" id="GO:0061513">
    <property type="term" value="F:glucose 6-phosphate:phosphate antiporter activity"/>
    <property type="evidence" value="ECO:0007669"/>
    <property type="project" value="TreeGrafter"/>
</dbReference>
<keyword evidence="2 5" id="KW-0812">Transmembrane</keyword>